<gene>
    <name evidence="8" type="ORF">JEQ12_018243</name>
</gene>
<reference evidence="8 9" key="1">
    <citation type="submission" date="2020-12" db="EMBL/GenBank/DDBJ databases">
        <title>De novo assembly of Tibetan sheep genome.</title>
        <authorList>
            <person name="Li X."/>
        </authorList>
    </citation>
    <scope>NUCLEOTIDE SEQUENCE [LARGE SCALE GENOMIC DNA]</scope>
    <source>
        <tissue evidence="8">Heart</tissue>
    </source>
</reference>
<accession>A0A836AC54</accession>
<protein>
    <recommendedName>
        <fullName evidence="5">Atos homolog protein A</fullName>
    </recommendedName>
</protein>
<evidence type="ECO:0000256" key="2">
    <source>
        <dbReference type="ARBA" id="ARBA00023242"/>
    </source>
</evidence>
<dbReference type="PANTHER" id="PTHR13199">
    <property type="entry name" value="GH03947P"/>
    <property type="match status" value="1"/>
</dbReference>
<comment type="subcellular location">
    <subcellularLocation>
        <location evidence="1">Nucleus</location>
    </subcellularLocation>
</comment>
<dbReference type="AlphaFoldDB" id="A0A836AC54"/>
<evidence type="ECO:0000259" key="7">
    <source>
        <dbReference type="SMART" id="SM01177"/>
    </source>
</evidence>
<dbReference type="InterPro" id="IPR025261">
    <property type="entry name" value="Atos-like_cons_dom"/>
</dbReference>
<feature type="compositionally biased region" description="Basic and acidic residues" evidence="6">
    <location>
        <begin position="539"/>
        <end position="551"/>
    </location>
</feature>
<feature type="compositionally biased region" description="Polar residues" evidence="6">
    <location>
        <begin position="552"/>
        <end position="566"/>
    </location>
</feature>
<dbReference type="InterPro" id="IPR051506">
    <property type="entry name" value="ATOS_Transcription_Regulators"/>
</dbReference>
<feature type="region of interest" description="Disordered" evidence="6">
    <location>
        <begin position="806"/>
        <end position="825"/>
    </location>
</feature>
<comment type="caution">
    <text evidence="8">The sequence shown here is derived from an EMBL/GenBank/DDBJ whole genome shotgun (WGS) entry which is preliminary data.</text>
</comment>
<organism evidence="8 9">
    <name type="scientific">Ovis aries</name>
    <name type="common">Sheep</name>
    <dbReference type="NCBI Taxonomy" id="9940"/>
    <lineage>
        <taxon>Eukaryota</taxon>
        <taxon>Metazoa</taxon>
        <taxon>Chordata</taxon>
        <taxon>Craniata</taxon>
        <taxon>Vertebrata</taxon>
        <taxon>Euteleostomi</taxon>
        <taxon>Mammalia</taxon>
        <taxon>Eutheria</taxon>
        <taxon>Laurasiatheria</taxon>
        <taxon>Artiodactyla</taxon>
        <taxon>Ruminantia</taxon>
        <taxon>Pecora</taxon>
        <taxon>Bovidae</taxon>
        <taxon>Caprinae</taxon>
        <taxon>Ovis</taxon>
    </lineage>
</organism>
<feature type="domain" description="Atos-like conserved" evidence="7">
    <location>
        <begin position="986"/>
        <end position="1044"/>
    </location>
</feature>
<comment type="function">
    <text evidence="4">Transcription regulator that syncronizes transcriptional and translational programs to promote macrophage invasion of tissues.</text>
</comment>
<evidence type="ECO:0000256" key="3">
    <source>
        <dbReference type="ARBA" id="ARBA00034497"/>
    </source>
</evidence>
<dbReference type="PANTHER" id="PTHR13199:SF13">
    <property type="entry name" value="ATOS HOMOLOG PROTEIN A"/>
    <property type="match status" value="1"/>
</dbReference>
<evidence type="ECO:0000256" key="4">
    <source>
        <dbReference type="ARBA" id="ARBA00037191"/>
    </source>
</evidence>
<evidence type="ECO:0000256" key="6">
    <source>
        <dbReference type="SAM" id="MobiDB-lite"/>
    </source>
</evidence>
<evidence type="ECO:0000256" key="5">
    <source>
        <dbReference type="ARBA" id="ARBA00040290"/>
    </source>
</evidence>
<evidence type="ECO:0000313" key="8">
    <source>
        <dbReference type="EMBL" id="KAG5206670.1"/>
    </source>
</evidence>
<sequence>MPVEESRVRFKDGGARFEIYNPSTLDPCVLKIFGLLKGRIRQLLLFPDSQILILSSVAANTLASVNKTYSSCKISGEPVEENPHVYFTAPWVDIDVKMKPDRDTLDEYFEYDAEEFLVSLALLITEGRTPECSVKGRTESFHCPPAQSCYPITTKHECSDKLAQCRQARRTRSEVALLWKNNLPIMVEVMLLPDCCYSDDGPTTEGIDLNDPAIKQDALLLERWILEPVPRQSGDRFIEEKTLLLAVRSFVFFSQLSAWLSVSHGATPRNILYRISAADVDLQWNFSQTPIEHVFPVPNVSHNVALKVSVQSLPRQSNYPVLTCSIHTNIGLYEKRIQEHELKTHQHRNSTEADHCSTDSSQRVCSKQTWTMAPESIILHAKNGTTPEYSAAVKNVKLYPGTGSKSDYGTSQGNILGFNSIGEKKSHETSVRTLKSFSVVDSSDSSRQSSWQSVGETNPLIGSLIQERQEVIARIAQHLIHCDPSTSHVSGHPLNMQESSSLNSKLFRVSQENESVRRCKETFSVSFGSPELTSSEDTSEGKIRVKPETPRNDTCISNGLHSRQSVGETNPLISSLLQERQDIIARIAQHLEHIDPMASHMPRQSFNMQDSSSVPSKVFRSSYEDKNLLKKNKDDTSVSISNTKFSLLDDISEGKNSISNKYFSSFSCNSKVKPSLQTQTRRNLYKDNPSEIQSTFQETQNKATGLMTPSNISHCKENNFDLTIRLENTCSECQFKKQEINDEIDKEHSNCNSIDKQIYTNKYKDKIINENYNPESFSNHQCDNSKKNDLKVKVTVLEMSGYLSKHENECSNKDPKRPKPCEQNTQLNSIENYLIKDSEGFKCKKLDQLRNEQDKKDPIDENSQNSSQRKNIKDCLSTCEQLKNKEVLQKTIPFRHSSVWQKHNFHSLDGTSTRAFHPRTGLPLLSSPVPQRKAQSGCFDLDSSFLHLKSLSSRSPQPCLNIEDDPDIHEKPLLSSSAPPVTSLSLLGNFEESVLNYRLDPLGIVDGFTAEVGASGVFCPTHLTLPVEVSFYSVSDDNAPSPYMGVITLESLGKRGYRVPPSGTIQVTLFNPNKTVVKMFVVIYDLRDMPANHQTFLRQRTFSVPVKQEMKRSVNKENIRHTEERLLRYLIHLRFQSSKSGKIYLHRDVRLLFSRKSMEVDSGAAYELKSYTESPTNPQFSPRC</sequence>
<dbReference type="Pfam" id="PF13915">
    <property type="entry name" value="DUF4210"/>
    <property type="match status" value="1"/>
</dbReference>
<name>A0A836AC54_SHEEP</name>
<dbReference type="Pfam" id="PF13889">
    <property type="entry name" value="Chromosome_seg"/>
    <property type="match status" value="1"/>
</dbReference>
<dbReference type="SMART" id="SM01177">
    <property type="entry name" value="DUF4210"/>
    <property type="match status" value="1"/>
</dbReference>
<dbReference type="EMBL" id="JAEMGP010000007">
    <property type="protein sequence ID" value="KAG5206670.1"/>
    <property type="molecule type" value="Genomic_DNA"/>
</dbReference>
<proteinExistence type="inferred from homology"/>
<dbReference type="GO" id="GO:0005634">
    <property type="term" value="C:nucleus"/>
    <property type="evidence" value="ECO:0007669"/>
    <property type="project" value="UniProtKB-SubCell"/>
</dbReference>
<feature type="region of interest" description="Disordered" evidence="6">
    <location>
        <begin position="527"/>
        <end position="566"/>
    </location>
</feature>
<feature type="compositionally biased region" description="Basic and acidic residues" evidence="6">
    <location>
        <begin position="806"/>
        <end position="820"/>
    </location>
</feature>
<keyword evidence="2" id="KW-0539">Nucleus</keyword>
<dbReference type="InterPro" id="IPR033473">
    <property type="entry name" value="Atos-like_C"/>
</dbReference>
<evidence type="ECO:0000256" key="1">
    <source>
        <dbReference type="ARBA" id="ARBA00004123"/>
    </source>
</evidence>
<feature type="compositionally biased region" description="Polar residues" evidence="6">
    <location>
        <begin position="527"/>
        <end position="536"/>
    </location>
</feature>
<dbReference type="Proteomes" id="UP000664991">
    <property type="component" value="Unassembled WGS sequence"/>
</dbReference>
<evidence type="ECO:0000313" key="9">
    <source>
        <dbReference type="Proteomes" id="UP000664991"/>
    </source>
</evidence>
<comment type="similarity">
    <text evidence="3">Belongs to the ATOS family.</text>
</comment>